<dbReference type="EMBL" id="VDCI01000001">
    <property type="protein sequence ID" value="TNJ37813.1"/>
    <property type="molecule type" value="Genomic_DNA"/>
</dbReference>
<comment type="caution">
    <text evidence="3">The sequence shown here is derived from an EMBL/GenBank/DDBJ whole genome shotgun (WGS) entry which is preliminary data.</text>
</comment>
<dbReference type="GO" id="GO:0009298">
    <property type="term" value="P:GDP-mannose biosynthetic process"/>
    <property type="evidence" value="ECO:0007669"/>
    <property type="project" value="TreeGrafter"/>
</dbReference>
<reference evidence="3 4" key="1">
    <citation type="submission" date="2019-05" db="EMBL/GenBank/DDBJ databases">
        <title>Draft Whole-Genome sequence of the green sulfur bacterium Prosthecochloris vibrioformis DSM 260.</title>
        <authorList>
            <person name="Meyer T.E."/>
            <person name="Kyndt J.A."/>
        </authorList>
    </citation>
    <scope>NUCLEOTIDE SEQUENCE [LARGE SCALE GENOMIC DNA]</scope>
    <source>
        <strain evidence="3 4">DSM 260</strain>
    </source>
</reference>
<dbReference type="InterPro" id="IPR051161">
    <property type="entry name" value="Mannose-6P_isomerase_type2"/>
</dbReference>
<evidence type="ECO:0000259" key="1">
    <source>
        <dbReference type="Pfam" id="PF00483"/>
    </source>
</evidence>
<dbReference type="Proteomes" id="UP000309544">
    <property type="component" value="Unassembled WGS sequence"/>
</dbReference>
<accession>A0A5C4S2V7</accession>
<evidence type="ECO:0000313" key="3">
    <source>
        <dbReference type="EMBL" id="TNJ37813.1"/>
    </source>
</evidence>
<evidence type="ECO:0000259" key="2">
    <source>
        <dbReference type="Pfam" id="PF22640"/>
    </source>
</evidence>
<dbReference type="InterPro" id="IPR029044">
    <property type="entry name" value="Nucleotide-diphossugar_trans"/>
</dbReference>
<gene>
    <name evidence="3" type="ORF">FGF68_01150</name>
</gene>
<keyword evidence="3" id="KW-0808">Transferase</keyword>
<dbReference type="InterPro" id="IPR005835">
    <property type="entry name" value="NTP_transferase_dom"/>
</dbReference>
<feature type="domain" description="MannoseP isomerase/GMP-like beta-helix" evidence="2">
    <location>
        <begin position="308"/>
        <end position="348"/>
    </location>
</feature>
<sequence>MNGAEEHLYAVIMAGGAATGLWPLSRRKSPGQFLPVRDDRSMFSVTLERIEQCIPKERIFVVTSSEGAELVSFLEPGFHSGNVLVEPQSRGTAPCAAFAAAVLRKRDPHAVICLLPVDHHVEDDALYARTLLHAADIAVAHACLVSIGICPDYPETRYGYMQVGQEAGLSCSRQTEGKLYTVKTIAGKPDRSTADTFIQSGDFFWNSGIFVATMDTLCSELRSSESELYRDMLYMSDAVDTPGARNVIEDVYSWLHPASLDEGLLARSTSAVMLEGLFGWRDLCCWDDIALTDGGEDDWLSGRKPQGVVEIDSRRNLVKTPPGKTVSLVGVTDLIVIDTGDALLVCRRGDSAGVCAAVDVIRREGREESL</sequence>
<dbReference type="AlphaFoldDB" id="A0A5C4S2V7"/>
<dbReference type="SUPFAM" id="SSF53448">
    <property type="entry name" value="Nucleotide-diphospho-sugar transferases"/>
    <property type="match status" value="1"/>
</dbReference>
<organism evidence="3 4">
    <name type="scientific">Prosthecochloris vibrioformis</name>
    <name type="common">Chlorobium vibrioforme</name>
    <dbReference type="NCBI Taxonomy" id="1098"/>
    <lineage>
        <taxon>Bacteria</taxon>
        <taxon>Pseudomonadati</taxon>
        <taxon>Chlorobiota</taxon>
        <taxon>Chlorobiia</taxon>
        <taxon>Chlorobiales</taxon>
        <taxon>Chlorobiaceae</taxon>
        <taxon>Prosthecochloris</taxon>
    </lineage>
</organism>
<evidence type="ECO:0000313" key="4">
    <source>
        <dbReference type="Proteomes" id="UP000309544"/>
    </source>
</evidence>
<protein>
    <submittedName>
        <fullName evidence="3">Mannose-1-phosphate guanyltransferase</fullName>
    </submittedName>
</protein>
<dbReference type="SUPFAM" id="SSF159283">
    <property type="entry name" value="Guanosine diphospho-D-mannose pyrophosphorylase/mannose-6-phosphate isomerase linker domain"/>
    <property type="match status" value="1"/>
</dbReference>
<dbReference type="Pfam" id="PF00483">
    <property type="entry name" value="NTP_transferase"/>
    <property type="match status" value="1"/>
</dbReference>
<dbReference type="GO" id="GO:0004475">
    <property type="term" value="F:mannose-1-phosphate guanylyltransferase (GTP) activity"/>
    <property type="evidence" value="ECO:0007669"/>
    <property type="project" value="TreeGrafter"/>
</dbReference>
<proteinExistence type="predicted"/>
<dbReference type="Gene3D" id="3.90.550.10">
    <property type="entry name" value="Spore Coat Polysaccharide Biosynthesis Protein SpsA, Chain A"/>
    <property type="match status" value="1"/>
</dbReference>
<keyword evidence="4" id="KW-1185">Reference proteome</keyword>
<dbReference type="InterPro" id="IPR054566">
    <property type="entry name" value="ManC/GMP-like_b-helix"/>
</dbReference>
<dbReference type="PANTHER" id="PTHR46390">
    <property type="entry name" value="MANNOSE-1-PHOSPHATE GUANYLYLTRANSFERASE"/>
    <property type="match status" value="1"/>
</dbReference>
<dbReference type="RefSeq" id="WP_139626057.1">
    <property type="nucleotide sequence ID" value="NZ_VDCI01000001.1"/>
</dbReference>
<dbReference type="Pfam" id="PF22640">
    <property type="entry name" value="ManC_GMP_beta-helix"/>
    <property type="match status" value="1"/>
</dbReference>
<name>A0A5C4S2V7_PROVB</name>
<feature type="domain" description="Nucleotidyl transferase" evidence="1">
    <location>
        <begin position="10"/>
        <end position="285"/>
    </location>
</feature>
<dbReference type="PANTHER" id="PTHR46390:SF1">
    <property type="entry name" value="MANNOSE-1-PHOSPHATE GUANYLYLTRANSFERASE"/>
    <property type="match status" value="1"/>
</dbReference>